<keyword evidence="1" id="KW-0472">Membrane</keyword>
<evidence type="ECO:0000313" key="2">
    <source>
        <dbReference type="EMBL" id="MFL9924776.1"/>
    </source>
</evidence>
<sequence length="107" mass="11428">MSGTSNSGGKNRGRHYRWEIVGRMLAAIAGGYLLAAMTAALLAIAIPAISPLTRAEGVLIATLLSFLFYALFAMWVFSMRSAGRMWTCLMLLAALLAGLLAVFSDTL</sequence>
<keyword evidence="3" id="KW-1185">Reference proteome</keyword>
<keyword evidence="1" id="KW-0812">Transmembrane</keyword>
<keyword evidence="1" id="KW-1133">Transmembrane helix</keyword>
<dbReference type="RefSeq" id="WP_408157727.1">
    <property type="nucleotide sequence ID" value="NZ_JAQQFM010000004.1"/>
</dbReference>
<comment type="caution">
    <text evidence="2">The sequence shown here is derived from an EMBL/GenBank/DDBJ whole genome shotgun (WGS) entry which is preliminary data.</text>
</comment>
<gene>
    <name evidence="2" type="ORF">PQR62_10905</name>
</gene>
<accession>A0ABW9A7B1</accession>
<feature type="transmembrane region" description="Helical" evidence="1">
    <location>
        <begin position="58"/>
        <end position="78"/>
    </location>
</feature>
<name>A0ABW9A7B1_9BURK</name>
<dbReference type="Proteomes" id="UP001629246">
    <property type="component" value="Unassembled WGS sequence"/>
</dbReference>
<feature type="transmembrane region" description="Helical" evidence="1">
    <location>
        <begin position="85"/>
        <end position="104"/>
    </location>
</feature>
<evidence type="ECO:0000313" key="3">
    <source>
        <dbReference type="Proteomes" id="UP001629246"/>
    </source>
</evidence>
<evidence type="ECO:0000256" key="1">
    <source>
        <dbReference type="SAM" id="Phobius"/>
    </source>
</evidence>
<proteinExistence type="predicted"/>
<organism evidence="2 3">
    <name type="scientific">Herbaspirillum lusitanum</name>
    <dbReference type="NCBI Taxonomy" id="213312"/>
    <lineage>
        <taxon>Bacteria</taxon>
        <taxon>Pseudomonadati</taxon>
        <taxon>Pseudomonadota</taxon>
        <taxon>Betaproteobacteria</taxon>
        <taxon>Burkholderiales</taxon>
        <taxon>Oxalobacteraceae</taxon>
        <taxon>Herbaspirillum</taxon>
    </lineage>
</organism>
<feature type="transmembrane region" description="Helical" evidence="1">
    <location>
        <begin position="20"/>
        <end position="46"/>
    </location>
</feature>
<reference evidence="2 3" key="1">
    <citation type="journal article" date="2024" name="Chem. Sci.">
        <title>Discovery of megapolipeptins by genome mining of a Burkholderiales bacteria collection.</title>
        <authorList>
            <person name="Paulo B.S."/>
            <person name="Recchia M.J.J."/>
            <person name="Lee S."/>
            <person name="Fergusson C.H."/>
            <person name="Romanowski S.B."/>
            <person name="Hernandez A."/>
            <person name="Krull N."/>
            <person name="Liu D.Y."/>
            <person name="Cavanagh H."/>
            <person name="Bos A."/>
            <person name="Gray C.A."/>
            <person name="Murphy B.T."/>
            <person name="Linington R.G."/>
            <person name="Eustaquio A.S."/>
        </authorList>
    </citation>
    <scope>NUCLEOTIDE SEQUENCE [LARGE SCALE GENOMIC DNA]</scope>
    <source>
        <strain evidence="2 3">RL21-008-BIB-A</strain>
    </source>
</reference>
<dbReference type="EMBL" id="JAQQFM010000004">
    <property type="protein sequence ID" value="MFL9924776.1"/>
    <property type="molecule type" value="Genomic_DNA"/>
</dbReference>
<protein>
    <submittedName>
        <fullName evidence="2">Iron transporter</fullName>
    </submittedName>
</protein>